<dbReference type="Proteomes" id="UP001296923">
    <property type="component" value="Unassembled WGS sequence"/>
</dbReference>
<evidence type="ECO:0000313" key="2">
    <source>
        <dbReference type="Proteomes" id="UP001296923"/>
    </source>
</evidence>
<proteinExistence type="predicted"/>
<accession>A0ABS2ZMH0</accession>
<name>A0ABS2ZMH0_9BACL</name>
<sequence length="106" mass="12459">MKRIKPTIKDNTNIPVNIYKEETLVLEALSIEQAASWLKDETGDSNKRFTAITKGIWYYEPYHYNGHTYFFETDPHAVVQYFERVNRKILTELTQYNVNHSVAIST</sequence>
<evidence type="ECO:0008006" key="3">
    <source>
        <dbReference type="Google" id="ProtNLM"/>
    </source>
</evidence>
<comment type="caution">
    <text evidence="1">The sequence shown here is derived from an EMBL/GenBank/DDBJ whole genome shotgun (WGS) entry which is preliminary data.</text>
</comment>
<keyword evidence="2" id="KW-1185">Reference proteome</keyword>
<dbReference type="EMBL" id="JAFHKR010000038">
    <property type="protein sequence ID" value="MBN3554070.1"/>
    <property type="molecule type" value="Genomic_DNA"/>
</dbReference>
<organism evidence="1 2">
    <name type="scientific">Fictibacillus nanhaiensis</name>
    <dbReference type="NCBI Taxonomy" id="742169"/>
    <lineage>
        <taxon>Bacteria</taxon>
        <taxon>Bacillati</taxon>
        <taxon>Bacillota</taxon>
        <taxon>Bacilli</taxon>
        <taxon>Bacillales</taxon>
        <taxon>Fictibacillaceae</taxon>
        <taxon>Fictibacillus</taxon>
    </lineage>
</organism>
<evidence type="ECO:0000313" key="1">
    <source>
        <dbReference type="EMBL" id="MBN3554070.1"/>
    </source>
</evidence>
<protein>
    <recommendedName>
        <fullName evidence="3">KTSC domain-containing protein</fullName>
    </recommendedName>
</protein>
<gene>
    <name evidence="1" type="ORF">JYA63_07340</name>
</gene>
<reference evidence="1 2" key="1">
    <citation type="submission" date="2021-01" db="EMBL/GenBank/DDBJ databases">
        <title>Genome Sequencing of Type Strains.</title>
        <authorList>
            <person name="Lemaire J.F."/>
            <person name="Inderbitzin P."/>
            <person name="Collins S.B."/>
            <person name="Wespe N."/>
            <person name="Knight-Connoni V."/>
        </authorList>
    </citation>
    <scope>NUCLEOTIDE SEQUENCE [LARGE SCALE GENOMIC DNA]</scope>
    <source>
        <strain evidence="1 2">DSM 23009</strain>
    </source>
</reference>
<dbReference type="RefSeq" id="WP_205725127.1">
    <property type="nucleotide sequence ID" value="NZ_JAFHKR010000038.1"/>
</dbReference>